<dbReference type="AlphaFoldDB" id="A0A7J7KDL4"/>
<dbReference type="PROSITE" id="PS51741">
    <property type="entry name" value="F_BAR"/>
    <property type="match status" value="1"/>
</dbReference>
<dbReference type="PANTHER" id="PTHR23065:SF11">
    <property type="entry name" value="SYNDAPIN, ISOFORM C"/>
    <property type="match status" value="1"/>
</dbReference>
<dbReference type="PANTHER" id="PTHR23065">
    <property type="entry name" value="PROLINE-SERINE-THREONINE PHOSPHATASE INTERACTING PROTEIN 1"/>
    <property type="match status" value="1"/>
</dbReference>
<evidence type="ECO:0000256" key="1">
    <source>
        <dbReference type="PROSITE-ProRule" id="PRU01077"/>
    </source>
</evidence>
<dbReference type="Gene3D" id="1.20.1270.60">
    <property type="entry name" value="Arfaptin homology (AH) domain/BAR domain"/>
    <property type="match status" value="1"/>
</dbReference>
<protein>
    <submittedName>
        <fullName evidence="3">Synd</fullName>
    </submittedName>
</protein>
<dbReference type="SUPFAM" id="SSF103657">
    <property type="entry name" value="BAR/IMD domain-like"/>
    <property type="match status" value="1"/>
</dbReference>
<dbReference type="FunFam" id="1.20.1270.60:FF:000205">
    <property type="entry name" value="Protein kinase C and casein kinase substrate in neurons protein 1"/>
    <property type="match status" value="1"/>
</dbReference>
<name>A0A7J7KDL4_BUGNE</name>
<dbReference type="EMBL" id="VXIV02000795">
    <property type="protein sequence ID" value="KAF6036014.1"/>
    <property type="molecule type" value="Genomic_DNA"/>
</dbReference>
<dbReference type="GO" id="GO:0007010">
    <property type="term" value="P:cytoskeleton organization"/>
    <property type="evidence" value="ECO:0007669"/>
    <property type="project" value="TreeGrafter"/>
</dbReference>
<proteinExistence type="predicted"/>
<gene>
    <name evidence="3" type="ORF">EB796_005683</name>
</gene>
<dbReference type="Pfam" id="PF00611">
    <property type="entry name" value="FCH"/>
    <property type="match status" value="1"/>
</dbReference>
<dbReference type="GO" id="GO:0005543">
    <property type="term" value="F:phospholipid binding"/>
    <property type="evidence" value="ECO:0007669"/>
    <property type="project" value="TreeGrafter"/>
</dbReference>
<reference evidence="3" key="1">
    <citation type="submission" date="2020-06" db="EMBL/GenBank/DDBJ databases">
        <title>Draft genome of Bugula neritina, a colonial animal packing powerful symbionts and potential medicines.</title>
        <authorList>
            <person name="Rayko M."/>
        </authorList>
    </citation>
    <scope>NUCLEOTIDE SEQUENCE [LARGE SCALE GENOMIC DNA]</scope>
    <source>
        <strain evidence="3">Kwan_BN1</strain>
    </source>
</reference>
<evidence type="ECO:0000259" key="2">
    <source>
        <dbReference type="PROSITE" id="PS51741"/>
    </source>
</evidence>
<dbReference type="GO" id="GO:0005886">
    <property type="term" value="C:plasma membrane"/>
    <property type="evidence" value="ECO:0007669"/>
    <property type="project" value="TreeGrafter"/>
</dbReference>
<sequence>MIRERSEIENKYSNLLRNWSKKWFDHIGKGPEYGTTEKAWHGLFEESNRLSNLHAGISDQLSNGVHVKVKQWQKETFTKQKLGGLKQYKEMDDGFTRAQKPWAKKYDKVVKARDEFHKACKNLRTAEINERNQQADTSISDDQKRKNILKIDEWENKRDLSRSKYEGALQDITDYNARYMEDMSEVFSKCQTLERRRQDFLKIFSLTSRSV</sequence>
<dbReference type="InterPro" id="IPR031160">
    <property type="entry name" value="F_BAR_dom"/>
</dbReference>
<comment type="caution">
    <text evidence="3">The sequence shown here is derived from an EMBL/GenBank/DDBJ whole genome shotgun (WGS) entry which is preliminary data.</text>
</comment>
<evidence type="ECO:0000313" key="4">
    <source>
        <dbReference type="Proteomes" id="UP000593567"/>
    </source>
</evidence>
<dbReference type="Proteomes" id="UP000593567">
    <property type="component" value="Unassembled WGS sequence"/>
</dbReference>
<organism evidence="3 4">
    <name type="scientific">Bugula neritina</name>
    <name type="common">Brown bryozoan</name>
    <name type="synonym">Sertularia neritina</name>
    <dbReference type="NCBI Taxonomy" id="10212"/>
    <lineage>
        <taxon>Eukaryota</taxon>
        <taxon>Metazoa</taxon>
        <taxon>Spiralia</taxon>
        <taxon>Lophotrochozoa</taxon>
        <taxon>Bryozoa</taxon>
        <taxon>Gymnolaemata</taxon>
        <taxon>Cheilostomatida</taxon>
        <taxon>Flustrina</taxon>
        <taxon>Buguloidea</taxon>
        <taxon>Bugulidae</taxon>
        <taxon>Bugula</taxon>
    </lineage>
</organism>
<dbReference type="GO" id="GO:0097320">
    <property type="term" value="P:plasma membrane tubulation"/>
    <property type="evidence" value="ECO:0007669"/>
    <property type="project" value="TreeGrafter"/>
</dbReference>
<keyword evidence="1" id="KW-0175">Coiled coil</keyword>
<evidence type="ECO:0000313" key="3">
    <source>
        <dbReference type="EMBL" id="KAF6036014.1"/>
    </source>
</evidence>
<dbReference type="GO" id="GO:0005768">
    <property type="term" value="C:endosome"/>
    <property type="evidence" value="ECO:0007669"/>
    <property type="project" value="TreeGrafter"/>
</dbReference>
<accession>A0A7J7KDL4</accession>
<keyword evidence="4" id="KW-1185">Reference proteome</keyword>
<dbReference type="InterPro" id="IPR001060">
    <property type="entry name" value="FCH_dom"/>
</dbReference>
<dbReference type="OrthoDB" id="10255128at2759"/>
<dbReference type="GO" id="GO:0030100">
    <property type="term" value="P:regulation of endocytosis"/>
    <property type="evidence" value="ECO:0007669"/>
    <property type="project" value="TreeGrafter"/>
</dbReference>
<dbReference type="InterPro" id="IPR027267">
    <property type="entry name" value="AH/BAR_dom_sf"/>
</dbReference>
<feature type="domain" description="F-BAR" evidence="2">
    <location>
        <begin position="1"/>
        <end position="211"/>
    </location>
</feature>